<keyword evidence="4" id="KW-0732">Signal</keyword>
<dbReference type="Gene3D" id="3.40.50.1820">
    <property type="entry name" value="alpha/beta hydrolase"/>
    <property type="match status" value="1"/>
</dbReference>
<feature type="signal peptide" evidence="4">
    <location>
        <begin position="1"/>
        <end position="18"/>
    </location>
</feature>
<dbReference type="InterPro" id="IPR029058">
    <property type="entry name" value="AB_hydrolase_fold"/>
</dbReference>
<dbReference type="Proteomes" id="UP000492821">
    <property type="component" value="Unassembled WGS sequence"/>
</dbReference>
<dbReference type="PROSITE" id="PS00941">
    <property type="entry name" value="CARBOXYLESTERASE_B_2"/>
    <property type="match status" value="1"/>
</dbReference>
<dbReference type="InterPro" id="IPR019826">
    <property type="entry name" value="Carboxylesterase_B_AS"/>
</dbReference>
<protein>
    <recommendedName>
        <fullName evidence="4">Carboxylic ester hydrolase</fullName>
        <ecNumber evidence="4">3.1.1.-</ecNumber>
    </recommendedName>
</protein>
<dbReference type="PANTHER" id="PTHR11559">
    <property type="entry name" value="CARBOXYLESTERASE"/>
    <property type="match status" value="1"/>
</dbReference>
<feature type="chain" id="PRO_5029032273" description="Carboxylic ester hydrolase" evidence="4">
    <location>
        <begin position="19"/>
        <end position="587"/>
    </location>
</feature>
<dbReference type="PROSITE" id="PS00122">
    <property type="entry name" value="CARBOXYLESTERASE_B_1"/>
    <property type="match status" value="1"/>
</dbReference>
<evidence type="ECO:0000256" key="4">
    <source>
        <dbReference type="RuleBase" id="RU361235"/>
    </source>
</evidence>
<dbReference type="InterPro" id="IPR019819">
    <property type="entry name" value="Carboxylesterase_B_CS"/>
</dbReference>
<evidence type="ECO:0000256" key="2">
    <source>
        <dbReference type="ARBA" id="ARBA00022487"/>
    </source>
</evidence>
<evidence type="ECO:0000256" key="1">
    <source>
        <dbReference type="ARBA" id="ARBA00005964"/>
    </source>
</evidence>
<proteinExistence type="inferred from homology"/>
<feature type="domain" description="Carboxylesterase type B" evidence="5">
    <location>
        <begin position="31"/>
        <end position="536"/>
    </location>
</feature>
<name>A0A7E4VBM7_PANRE</name>
<dbReference type="EC" id="3.1.1.-" evidence="4"/>
<reference evidence="7" key="2">
    <citation type="submission" date="2020-10" db="UniProtKB">
        <authorList>
            <consortium name="WormBaseParasite"/>
        </authorList>
    </citation>
    <scope>IDENTIFICATION</scope>
</reference>
<dbReference type="GO" id="GO:0052689">
    <property type="term" value="F:carboxylic ester hydrolase activity"/>
    <property type="evidence" value="ECO:0007669"/>
    <property type="project" value="UniProtKB-KW"/>
</dbReference>
<dbReference type="SUPFAM" id="SSF53474">
    <property type="entry name" value="alpha/beta-Hydrolases"/>
    <property type="match status" value="1"/>
</dbReference>
<comment type="similarity">
    <text evidence="1 4">Belongs to the type-B carboxylesterase/lipase family.</text>
</comment>
<dbReference type="InterPro" id="IPR002018">
    <property type="entry name" value="CarbesteraseB"/>
</dbReference>
<sequence length="587" mass="66509">MTTLVVLIVGVVFGFGAADVKLTEPVKLPEFSVQGFETTYEGTTGNVYLGVPYAQAPVEERRFEKPSPLNPSNNLIKALDFAPSCYMQEDVTALIPTSEDCLYLNVLTPTKPPPPEGFPVLFWIHGGGFNYGGTVGYGFNKYIRDYISRDIVYVNFQYRLSFWGFFTTNSTEIPGNYGHWDQLEALKFVKRNIAAFGGNPNQITVGGHSAGSASANSFTLSPHTRDLFNYSIQQSGGTMDVWALRPDLVDFAKTVAKNLGCGQTDDKELKKCMKEKSDPMAVLAELKKHPFATEDITTCPWTPILDDEFFDGKTVPQLLAEAPVKPVLYTIDTGEGLIASLNTGNPITSVFAYAFGVRPEVSHLFTRANFTRNLERLLLKPSRMPESQIEAAKTDILYNFIDVPYDKSNEVYFWRRFTDFVSQIVFEYPMLTNIRNRLNNGWNNQYVLIYDYVREVDISRIRQRLAPHGYEYYWLAECQPYFELEPTETPYEVKWRIAWAENIAHFVHHGKPKETAWPAVSSTETIDYLIIGQTEIETGSTYFEPVKYWDGLLSKYDILWTGANKQKMYAQNSSFDEGCSNSGKTEL</sequence>
<keyword evidence="2" id="KW-0719">Serine esterase</keyword>
<evidence type="ECO:0000313" key="6">
    <source>
        <dbReference type="Proteomes" id="UP000492821"/>
    </source>
</evidence>
<keyword evidence="3 4" id="KW-0378">Hydrolase</keyword>
<dbReference type="WBParaSite" id="Pan_g18913.t1">
    <property type="protein sequence ID" value="Pan_g18913.t1"/>
    <property type="gene ID" value="Pan_g18913"/>
</dbReference>
<keyword evidence="6" id="KW-1185">Reference proteome</keyword>
<reference evidence="6" key="1">
    <citation type="journal article" date="2013" name="Genetics">
        <title>The draft genome and transcriptome of Panagrellus redivivus are shaped by the harsh demands of a free-living lifestyle.</title>
        <authorList>
            <person name="Srinivasan J."/>
            <person name="Dillman A.R."/>
            <person name="Macchietto M.G."/>
            <person name="Heikkinen L."/>
            <person name="Lakso M."/>
            <person name="Fracchia K.M."/>
            <person name="Antoshechkin I."/>
            <person name="Mortazavi A."/>
            <person name="Wong G."/>
            <person name="Sternberg P.W."/>
        </authorList>
    </citation>
    <scope>NUCLEOTIDE SEQUENCE [LARGE SCALE GENOMIC DNA]</scope>
    <source>
        <strain evidence="6">MT8872</strain>
    </source>
</reference>
<accession>A0A7E4VBM7</accession>
<dbReference type="InterPro" id="IPR050309">
    <property type="entry name" value="Type-B_Carboxylest/Lipase"/>
</dbReference>
<dbReference type="AlphaFoldDB" id="A0A7E4VBM7"/>
<evidence type="ECO:0000259" key="5">
    <source>
        <dbReference type="Pfam" id="PF00135"/>
    </source>
</evidence>
<organism evidence="6 7">
    <name type="scientific">Panagrellus redivivus</name>
    <name type="common">Microworm</name>
    <dbReference type="NCBI Taxonomy" id="6233"/>
    <lineage>
        <taxon>Eukaryota</taxon>
        <taxon>Metazoa</taxon>
        <taxon>Ecdysozoa</taxon>
        <taxon>Nematoda</taxon>
        <taxon>Chromadorea</taxon>
        <taxon>Rhabditida</taxon>
        <taxon>Tylenchina</taxon>
        <taxon>Panagrolaimomorpha</taxon>
        <taxon>Panagrolaimoidea</taxon>
        <taxon>Panagrolaimidae</taxon>
        <taxon>Panagrellus</taxon>
    </lineage>
</organism>
<dbReference type="Pfam" id="PF00135">
    <property type="entry name" value="COesterase"/>
    <property type="match status" value="1"/>
</dbReference>
<evidence type="ECO:0000313" key="7">
    <source>
        <dbReference type="WBParaSite" id="Pan_g18913.t1"/>
    </source>
</evidence>
<evidence type="ECO:0000256" key="3">
    <source>
        <dbReference type="ARBA" id="ARBA00022801"/>
    </source>
</evidence>